<proteinExistence type="predicted"/>
<name>A0A1I3UFM3_9RHOB</name>
<organism evidence="2 3">
    <name type="scientific">Celeribacter halophilus</name>
    <dbReference type="NCBI Taxonomy" id="576117"/>
    <lineage>
        <taxon>Bacteria</taxon>
        <taxon>Pseudomonadati</taxon>
        <taxon>Pseudomonadota</taxon>
        <taxon>Alphaproteobacteria</taxon>
        <taxon>Rhodobacterales</taxon>
        <taxon>Roseobacteraceae</taxon>
        <taxon>Celeribacter</taxon>
    </lineage>
</organism>
<evidence type="ECO:0000313" key="2">
    <source>
        <dbReference type="EMBL" id="SFJ81820.1"/>
    </source>
</evidence>
<dbReference type="Proteomes" id="UP000183299">
    <property type="component" value="Unassembled WGS sequence"/>
</dbReference>
<accession>A0A1I3UFM3</accession>
<dbReference type="STRING" id="576117.SAMN04488138_11158"/>
<sequence>MSSSIFAPLHGLPRTTGAQPSRSLVARLRMAMAVSRQRRALARLDDARLADLGLTRKEALSEAARPMWDAPRNWMR</sequence>
<dbReference type="OrthoDB" id="8096613at2"/>
<protein>
    <recommendedName>
        <fullName evidence="1">YjiS-like domain-containing protein</fullName>
    </recommendedName>
</protein>
<gene>
    <name evidence="2" type="ORF">SAMN04488138_11158</name>
</gene>
<dbReference type="Pfam" id="PF06568">
    <property type="entry name" value="YjiS-like"/>
    <property type="match status" value="1"/>
</dbReference>
<reference evidence="2 3" key="1">
    <citation type="submission" date="2016-10" db="EMBL/GenBank/DDBJ databases">
        <authorList>
            <person name="de Groot N.N."/>
        </authorList>
    </citation>
    <scope>NUCLEOTIDE SEQUENCE [LARGE SCALE GENOMIC DNA]</scope>
    <source>
        <strain evidence="2 3">CGMCC 1.8891</strain>
    </source>
</reference>
<dbReference type="EMBL" id="FORY01000011">
    <property type="protein sequence ID" value="SFJ81820.1"/>
    <property type="molecule type" value="Genomic_DNA"/>
</dbReference>
<dbReference type="RefSeq" id="WP_066604898.1">
    <property type="nucleotide sequence ID" value="NZ_FORY01000011.1"/>
</dbReference>
<dbReference type="InterPro" id="IPR009506">
    <property type="entry name" value="YjiS-like"/>
</dbReference>
<evidence type="ECO:0000313" key="3">
    <source>
        <dbReference type="Proteomes" id="UP000183299"/>
    </source>
</evidence>
<keyword evidence="3" id="KW-1185">Reference proteome</keyword>
<dbReference type="AlphaFoldDB" id="A0A1I3UFM3"/>
<dbReference type="GeneID" id="98665761"/>
<feature type="domain" description="YjiS-like" evidence="1">
    <location>
        <begin position="25"/>
        <end position="59"/>
    </location>
</feature>
<evidence type="ECO:0000259" key="1">
    <source>
        <dbReference type="Pfam" id="PF06568"/>
    </source>
</evidence>